<feature type="coiled-coil region" evidence="2">
    <location>
        <begin position="130"/>
        <end position="268"/>
    </location>
</feature>
<comment type="caution">
    <text evidence="5">The sequence shown here is derived from an EMBL/GenBank/DDBJ whole genome shotgun (WGS) entry which is preliminary data.</text>
</comment>
<dbReference type="GO" id="GO:0005085">
    <property type="term" value="F:guanyl-nucleotide exchange factor activity"/>
    <property type="evidence" value="ECO:0007669"/>
    <property type="project" value="InterPro"/>
</dbReference>
<proteinExistence type="predicted"/>
<accession>A0AA40F9D0</accession>
<name>A0AA40F9D0_9PEZI</name>
<dbReference type="Gene3D" id="6.10.140.910">
    <property type="match status" value="1"/>
</dbReference>
<gene>
    <name evidence="5" type="ORF">B0T18DRAFT_385634</name>
</gene>
<keyword evidence="6" id="KW-1185">Reference proteome</keyword>
<dbReference type="Pfam" id="PF25555">
    <property type="entry name" value="RAB3A-like_C"/>
    <property type="match status" value="1"/>
</dbReference>
<protein>
    <recommendedName>
        <fullName evidence="4">GDP/GTP exchange factor Sec2 N-terminal domain-containing protein</fullName>
    </recommendedName>
</protein>
<dbReference type="GO" id="GO:0006887">
    <property type="term" value="P:exocytosis"/>
    <property type="evidence" value="ECO:0007669"/>
    <property type="project" value="TreeGrafter"/>
</dbReference>
<feature type="region of interest" description="Disordered" evidence="3">
    <location>
        <begin position="622"/>
        <end position="695"/>
    </location>
</feature>
<feature type="compositionally biased region" description="Polar residues" evidence="3">
    <location>
        <begin position="640"/>
        <end position="651"/>
    </location>
</feature>
<organism evidence="5 6">
    <name type="scientific">Schizothecium vesticola</name>
    <dbReference type="NCBI Taxonomy" id="314040"/>
    <lineage>
        <taxon>Eukaryota</taxon>
        <taxon>Fungi</taxon>
        <taxon>Dikarya</taxon>
        <taxon>Ascomycota</taxon>
        <taxon>Pezizomycotina</taxon>
        <taxon>Sordariomycetes</taxon>
        <taxon>Sordariomycetidae</taxon>
        <taxon>Sordariales</taxon>
        <taxon>Schizotheciaceae</taxon>
        <taxon>Schizothecium</taxon>
    </lineage>
</organism>
<reference evidence="5" key="1">
    <citation type="submission" date="2023-06" db="EMBL/GenBank/DDBJ databases">
        <title>Genome-scale phylogeny and comparative genomics of the fungal order Sordariales.</title>
        <authorList>
            <consortium name="Lawrence Berkeley National Laboratory"/>
            <person name="Hensen N."/>
            <person name="Bonometti L."/>
            <person name="Westerberg I."/>
            <person name="Brannstrom I.O."/>
            <person name="Guillou S."/>
            <person name="Cros-Aarteil S."/>
            <person name="Calhoun S."/>
            <person name="Haridas S."/>
            <person name="Kuo A."/>
            <person name="Mondo S."/>
            <person name="Pangilinan J."/>
            <person name="Riley R."/>
            <person name="LaButti K."/>
            <person name="Andreopoulos B."/>
            <person name="Lipzen A."/>
            <person name="Chen C."/>
            <person name="Yanf M."/>
            <person name="Daum C."/>
            <person name="Ng V."/>
            <person name="Clum A."/>
            <person name="Steindorff A."/>
            <person name="Ohm R."/>
            <person name="Martin F."/>
            <person name="Silar P."/>
            <person name="Natvig D."/>
            <person name="Lalanne C."/>
            <person name="Gautier V."/>
            <person name="Ament-velasquez S.L."/>
            <person name="Kruys A."/>
            <person name="Hutchinson M.I."/>
            <person name="Powell A.J."/>
            <person name="Barry K."/>
            <person name="Miller A.N."/>
            <person name="Grigoriev I.V."/>
            <person name="Debuchy R."/>
            <person name="Gladieux P."/>
            <person name="Thoren M.H."/>
            <person name="Johannesson H."/>
        </authorList>
    </citation>
    <scope>NUCLEOTIDE SEQUENCE</scope>
    <source>
        <strain evidence="5">SMH3187-1</strain>
    </source>
</reference>
<evidence type="ECO:0000313" key="5">
    <source>
        <dbReference type="EMBL" id="KAK0753624.1"/>
    </source>
</evidence>
<dbReference type="PANTHER" id="PTHR14430">
    <property type="entry name" value="RABIN3-RELATED"/>
    <property type="match status" value="1"/>
</dbReference>
<dbReference type="PANTHER" id="PTHR14430:SF0">
    <property type="entry name" value="SEC2P DOMAIN-CONTAINING PROTEIN"/>
    <property type="match status" value="1"/>
</dbReference>
<dbReference type="AlphaFoldDB" id="A0AA40F9D0"/>
<feature type="compositionally biased region" description="Polar residues" evidence="3">
    <location>
        <begin position="389"/>
        <end position="407"/>
    </location>
</feature>
<dbReference type="SUPFAM" id="SSF144284">
    <property type="entry name" value="Sec2 N-terminal region"/>
    <property type="match status" value="1"/>
</dbReference>
<feature type="compositionally biased region" description="Polar residues" evidence="3">
    <location>
        <begin position="660"/>
        <end position="671"/>
    </location>
</feature>
<evidence type="ECO:0000313" key="6">
    <source>
        <dbReference type="Proteomes" id="UP001172155"/>
    </source>
</evidence>
<feature type="domain" description="GDP/GTP exchange factor Sec2 N-terminal" evidence="4">
    <location>
        <begin position="123"/>
        <end position="265"/>
    </location>
</feature>
<dbReference type="GO" id="GO:0051286">
    <property type="term" value="C:cell tip"/>
    <property type="evidence" value="ECO:0007669"/>
    <property type="project" value="TreeGrafter"/>
</dbReference>
<dbReference type="GO" id="GO:0070319">
    <property type="term" value="C:Golgi to plasma membrane transport vesicle"/>
    <property type="evidence" value="ECO:0007669"/>
    <property type="project" value="TreeGrafter"/>
</dbReference>
<dbReference type="InterPro" id="IPR040351">
    <property type="entry name" value="RAB3IL/RAB3IP/Sec2"/>
</dbReference>
<dbReference type="EMBL" id="JAUKUD010000001">
    <property type="protein sequence ID" value="KAK0753624.1"/>
    <property type="molecule type" value="Genomic_DNA"/>
</dbReference>
<evidence type="ECO:0000256" key="3">
    <source>
        <dbReference type="SAM" id="MobiDB-lite"/>
    </source>
</evidence>
<keyword evidence="1 2" id="KW-0175">Coiled coil</keyword>
<dbReference type="CDD" id="cd21044">
    <property type="entry name" value="Rab11BD_RAB3IP_like"/>
    <property type="match status" value="1"/>
</dbReference>
<sequence length="695" mass="76185">MAGWASHSMPSTSGRSVYGHGRSLSSILRTASPKPPSHGLKPSSTSELPHISDLGFLHSSTPPKRMLSPHPLSDDDDMSTIPDPRSRAMSPANADEMASPHHPDLDEEVATLSTKLINAINHQTTLDDNLSATRMELDSAHERIRQLERQVEDQREMLAGDVWIKRKNYEAERSQILSRVVEEKRKRLEVEEQKKKIEQELENLTAALFEEANKMVITAKEEARQEQEVLQRKNDQLRAQLADTEGLLKSQQEQLTELKHVMEIMSAEKDDQALPTVPSSPGLSKLDAQDLPSPQGLQPHLAEPLTPSYPTSFTHLLQPVLRTDLASYGDFKDLIRTSKRLSAQRVTPAQVQSGLVSLGLGLGTIASQIPAPNGSNSSLSTVATPPATSPQTPNTPMSMTSVGSASSTVPLPHLKETKFYKRALTEDIDPTLRLDTAPGLSWLARRSVLTAMIEGTLVVEPIAAVSTGRFGKIIRPELYPCSLCGESRKDDEFLRTHRFRTSESGSAQSGYALCKYCLGRVQSTCNFLSFLRIVKDGHWRADDDDAEKAAWEESVRLREHMFWSRIGGGVVPLVHGHSNISAAASPRPSQEVADEVPRPAELTVLSHESPKDFEEIRLEVEETTAEDATPVPFKPVDVTPTVSAPSATVPHTQEAVAPPMTNSRDSTQSLAAKTPLPTDGDPKRLSVTIPLPTDS</sequence>
<evidence type="ECO:0000259" key="4">
    <source>
        <dbReference type="Pfam" id="PF06428"/>
    </source>
</evidence>
<feature type="region of interest" description="Disordered" evidence="3">
    <location>
        <begin position="1"/>
        <end position="102"/>
    </location>
</feature>
<dbReference type="CDD" id="cd06503">
    <property type="entry name" value="ATP-synt_Fo_b"/>
    <property type="match status" value="1"/>
</dbReference>
<dbReference type="InterPro" id="IPR009449">
    <property type="entry name" value="Sec2_N"/>
</dbReference>
<feature type="compositionally biased region" description="Polar residues" evidence="3">
    <location>
        <begin position="374"/>
        <end position="383"/>
    </location>
</feature>
<dbReference type="Pfam" id="PF06428">
    <property type="entry name" value="Sec2p"/>
    <property type="match status" value="1"/>
</dbReference>
<dbReference type="Proteomes" id="UP001172155">
    <property type="component" value="Unassembled WGS sequence"/>
</dbReference>
<feature type="region of interest" description="Disordered" evidence="3">
    <location>
        <begin position="374"/>
        <end position="407"/>
    </location>
</feature>
<feature type="region of interest" description="Disordered" evidence="3">
    <location>
        <begin position="269"/>
        <end position="298"/>
    </location>
</feature>
<evidence type="ECO:0000256" key="2">
    <source>
        <dbReference type="SAM" id="Coils"/>
    </source>
</evidence>
<evidence type="ECO:0000256" key="1">
    <source>
        <dbReference type="ARBA" id="ARBA00023054"/>
    </source>
</evidence>